<keyword evidence="7 16" id="KW-0732">Signal</keyword>
<evidence type="ECO:0000256" key="12">
    <source>
        <dbReference type="ARBA" id="ARBA00022989"/>
    </source>
</evidence>
<keyword evidence="12 15" id="KW-1133">Transmembrane helix</keyword>
<name>A0ABP0FVP5_CLALP</name>
<keyword evidence="8 15" id="KW-0547">Nucleotide-binding</keyword>
<evidence type="ECO:0000256" key="4">
    <source>
        <dbReference type="ARBA" id="ARBA00022679"/>
    </source>
</evidence>
<protein>
    <recommendedName>
        <fullName evidence="15">Serine/threonine-protein kinase receptor</fullName>
        <ecNumber evidence="15">2.7.11.30</ecNumber>
    </recommendedName>
</protein>
<evidence type="ECO:0000256" key="11">
    <source>
        <dbReference type="ARBA" id="ARBA00022842"/>
    </source>
</evidence>
<dbReference type="Gene3D" id="1.10.510.10">
    <property type="entry name" value="Transferase(Phosphotransferase) domain 1"/>
    <property type="match status" value="1"/>
</dbReference>
<dbReference type="InterPro" id="IPR008271">
    <property type="entry name" value="Ser/Thr_kinase_AS"/>
</dbReference>
<keyword evidence="19" id="KW-1185">Reference proteome</keyword>
<keyword evidence="3 15" id="KW-0723">Serine/threonine-protein kinase</keyword>
<feature type="chain" id="PRO_5046728150" description="Serine/threonine-protein kinase receptor" evidence="16">
    <location>
        <begin position="18"/>
        <end position="546"/>
    </location>
</feature>
<dbReference type="CDD" id="cd14053">
    <property type="entry name" value="STKc_ACVR2"/>
    <property type="match status" value="1"/>
</dbReference>
<evidence type="ECO:0000256" key="3">
    <source>
        <dbReference type="ARBA" id="ARBA00022527"/>
    </source>
</evidence>
<evidence type="ECO:0000259" key="17">
    <source>
        <dbReference type="PROSITE" id="PS50011"/>
    </source>
</evidence>
<evidence type="ECO:0000256" key="1">
    <source>
        <dbReference type="ARBA" id="ARBA00004479"/>
    </source>
</evidence>
<dbReference type="PRINTS" id="PR00653">
    <property type="entry name" value="ACTIVIN2R"/>
</dbReference>
<evidence type="ECO:0000256" key="15">
    <source>
        <dbReference type="RuleBase" id="RU361271"/>
    </source>
</evidence>
<keyword evidence="14 15" id="KW-0675">Receptor</keyword>
<proteinExistence type="inferred from homology"/>
<evidence type="ECO:0000256" key="13">
    <source>
        <dbReference type="ARBA" id="ARBA00023136"/>
    </source>
</evidence>
<organism evidence="18 19">
    <name type="scientific">Clavelina lepadiformis</name>
    <name type="common">Light-bulb sea squirt</name>
    <name type="synonym">Ascidia lepadiformis</name>
    <dbReference type="NCBI Taxonomy" id="159417"/>
    <lineage>
        <taxon>Eukaryota</taxon>
        <taxon>Metazoa</taxon>
        <taxon>Chordata</taxon>
        <taxon>Tunicata</taxon>
        <taxon>Ascidiacea</taxon>
        <taxon>Aplousobranchia</taxon>
        <taxon>Clavelinidae</taxon>
        <taxon>Clavelina</taxon>
    </lineage>
</organism>
<evidence type="ECO:0000313" key="19">
    <source>
        <dbReference type="Proteomes" id="UP001642483"/>
    </source>
</evidence>
<dbReference type="EC" id="2.7.11.30" evidence="15"/>
<evidence type="ECO:0000256" key="16">
    <source>
        <dbReference type="SAM" id="SignalP"/>
    </source>
</evidence>
<dbReference type="InterPro" id="IPR001245">
    <property type="entry name" value="Ser-Thr/Tyr_kinase_cat_dom"/>
</dbReference>
<dbReference type="Gene3D" id="3.30.200.20">
    <property type="entry name" value="Phosphorylase Kinase, domain 1"/>
    <property type="match status" value="1"/>
</dbReference>
<dbReference type="InterPro" id="IPR000719">
    <property type="entry name" value="Prot_kinase_dom"/>
</dbReference>
<evidence type="ECO:0000256" key="5">
    <source>
        <dbReference type="ARBA" id="ARBA00022692"/>
    </source>
</evidence>
<dbReference type="PANTHER" id="PTHR23255:SF98">
    <property type="entry name" value="SERINE_THREONINE-PROTEIN KINASE RECEPTOR"/>
    <property type="match status" value="1"/>
</dbReference>
<evidence type="ECO:0000256" key="10">
    <source>
        <dbReference type="ARBA" id="ARBA00022840"/>
    </source>
</evidence>
<evidence type="ECO:0000256" key="8">
    <source>
        <dbReference type="ARBA" id="ARBA00022741"/>
    </source>
</evidence>
<dbReference type="Pfam" id="PF07714">
    <property type="entry name" value="PK_Tyr_Ser-Thr"/>
    <property type="match status" value="1"/>
</dbReference>
<keyword evidence="6 15" id="KW-0479">Metal-binding</keyword>
<evidence type="ECO:0000313" key="18">
    <source>
        <dbReference type="EMBL" id="CAK8682606.1"/>
    </source>
</evidence>
<dbReference type="SUPFAM" id="SSF56112">
    <property type="entry name" value="Protein kinase-like (PK-like)"/>
    <property type="match status" value="1"/>
</dbReference>
<dbReference type="InterPro" id="IPR000333">
    <property type="entry name" value="TGFB_receptor"/>
</dbReference>
<dbReference type="PANTHER" id="PTHR23255">
    <property type="entry name" value="TRANSFORMING GROWTH FACTOR-BETA RECEPTOR TYPE I AND II"/>
    <property type="match status" value="1"/>
</dbReference>
<gene>
    <name evidence="18" type="ORF">CVLEPA_LOCUS13267</name>
</gene>
<comment type="cofactor">
    <cofactor evidence="15">
        <name>Mg(2+)</name>
        <dbReference type="ChEBI" id="CHEBI:18420"/>
    </cofactor>
    <cofactor evidence="15">
        <name>Mn(2+)</name>
        <dbReference type="ChEBI" id="CHEBI:29035"/>
    </cofactor>
</comment>
<accession>A0ABP0FVP5</accession>
<dbReference type="PROSITE" id="PS50011">
    <property type="entry name" value="PROTEIN_KINASE_DOM"/>
    <property type="match status" value="1"/>
</dbReference>
<keyword evidence="5 15" id="KW-0812">Transmembrane</keyword>
<feature type="signal peptide" evidence="16">
    <location>
        <begin position="1"/>
        <end position="17"/>
    </location>
</feature>
<dbReference type="EMBL" id="CAWYQH010000096">
    <property type="protein sequence ID" value="CAK8682606.1"/>
    <property type="molecule type" value="Genomic_DNA"/>
</dbReference>
<feature type="transmembrane region" description="Helical" evidence="15">
    <location>
        <begin position="143"/>
        <end position="165"/>
    </location>
</feature>
<dbReference type="InterPro" id="IPR045860">
    <property type="entry name" value="Snake_toxin-like_sf"/>
</dbReference>
<keyword evidence="13 15" id="KW-0472">Membrane</keyword>
<evidence type="ECO:0000256" key="9">
    <source>
        <dbReference type="ARBA" id="ARBA00022777"/>
    </source>
</evidence>
<reference evidence="18 19" key="1">
    <citation type="submission" date="2024-02" db="EMBL/GenBank/DDBJ databases">
        <authorList>
            <person name="Daric V."/>
            <person name="Darras S."/>
        </authorList>
    </citation>
    <scope>NUCLEOTIDE SEQUENCE [LARGE SCALE GENOMIC DNA]</scope>
</reference>
<dbReference type="Pfam" id="PF01064">
    <property type="entry name" value="Activin_recp"/>
    <property type="match status" value="1"/>
</dbReference>
<dbReference type="PROSITE" id="PS00108">
    <property type="entry name" value="PROTEIN_KINASE_ST"/>
    <property type="match status" value="1"/>
</dbReference>
<dbReference type="InterPro" id="IPR011009">
    <property type="entry name" value="Kinase-like_dom_sf"/>
</dbReference>
<dbReference type="CDD" id="cd23615">
    <property type="entry name" value="TFP_LU_ECD_ACVR2"/>
    <property type="match status" value="1"/>
</dbReference>
<keyword evidence="15" id="KW-0464">Manganese</keyword>
<evidence type="ECO:0000256" key="6">
    <source>
        <dbReference type="ARBA" id="ARBA00022723"/>
    </source>
</evidence>
<keyword evidence="11 15" id="KW-0460">Magnesium</keyword>
<comment type="caution">
    <text evidence="18">The sequence shown here is derived from an EMBL/GenBank/DDBJ whole genome shotgun (WGS) entry which is preliminary data.</text>
</comment>
<evidence type="ECO:0000256" key="7">
    <source>
        <dbReference type="ARBA" id="ARBA00022729"/>
    </source>
</evidence>
<keyword evidence="9 15" id="KW-0418">Kinase</keyword>
<keyword evidence="4 15" id="KW-0808">Transferase</keyword>
<dbReference type="SUPFAM" id="SSF57302">
    <property type="entry name" value="Snake toxin-like"/>
    <property type="match status" value="1"/>
</dbReference>
<comment type="catalytic activity">
    <reaction evidence="15">
        <text>L-threonyl-[receptor-protein] + ATP = O-phospho-L-threonyl-[receptor-protein] + ADP + H(+)</text>
        <dbReference type="Rhea" id="RHEA:44880"/>
        <dbReference type="Rhea" id="RHEA-COMP:11024"/>
        <dbReference type="Rhea" id="RHEA-COMP:11025"/>
        <dbReference type="ChEBI" id="CHEBI:15378"/>
        <dbReference type="ChEBI" id="CHEBI:30013"/>
        <dbReference type="ChEBI" id="CHEBI:30616"/>
        <dbReference type="ChEBI" id="CHEBI:61977"/>
        <dbReference type="ChEBI" id="CHEBI:456216"/>
        <dbReference type="EC" id="2.7.11.30"/>
    </reaction>
</comment>
<dbReference type="InterPro" id="IPR000472">
    <property type="entry name" value="Activin_recp"/>
</dbReference>
<dbReference type="Gene3D" id="2.10.60.10">
    <property type="entry name" value="CD59"/>
    <property type="match status" value="1"/>
</dbReference>
<keyword evidence="10 15" id="KW-0067">ATP-binding</keyword>
<comment type="similarity">
    <text evidence="2 15">Belongs to the protein kinase superfamily. TKL Ser/Thr protein kinase family. TGFB receptor subfamily.</text>
</comment>
<feature type="domain" description="Protein kinase" evidence="17">
    <location>
        <begin position="207"/>
        <end position="504"/>
    </location>
</feature>
<evidence type="ECO:0000256" key="14">
    <source>
        <dbReference type="ARBA" id="ARBA00023170"/>
    </source>
</evidence>
<sequence>MLLYILLIFGCDKYVFANTCEFYDATPNVTQIKDNPCYLKETDDNGACNFTEDCGNDYCYSSWKNVSGKIEIKMKGCWGEDPDCETSTCTAVAKSGGPGTGVFFCCCDTDFCNADFKYEPSEMIFIEPTPSRAPVPTNQTLRVLLYTLVPIVALSLLVIVCYWLYKKKKQLFDNIDVASLETPTSCITTTTANTTLLSPGQTELKFPQLIEMKARGRFGCVWKAQLPDRYVAVKIFYAQDKQSWLNEQEILNTDLVYKHPNVLHIIGAASRRVGVETELWLITDFHELGSLADFLKVQTMSLSDALKFSETMAIGLSFLHEDILCGSKPNQNECKPAIAHRDFKSKNVLITGDMSAVIADFGLAAKFEPGESTGESHGQVGTRRYMAPEVLEGAINFQRDAFLRIDMYAFGLVLWEIVTRCSDIPGGSFPLYFMPYEPELGQHPSLEQMQDFVVERKQRPKIEDAWRQRKVIGSLCDTIEECWDHDAEARLSAGCVEERIHTLRQHLISSSGELPVKSNLLNDDLITNTAPLISPTDTELQVLYIQ</sequence>
<dbReference type="Proteomes" id="UP001642483">
    <property type="component" value="Unassembled WGS sequence"/>
</dbReference>
<evidence type="ECO:0000256" key="2">
    <source>
        <dbReference type="ARBA" id="ARBA00009605"/>
    </source>
</evidence>
<comment type="subcellular location">
    <subcellularLocation>
        <location evidence="1 15">Membrane</location>
        <topology evidence="1 15">Single-pass type I membrane protein</topology>
    </subcellularLocation>
</comment>